<accession>A0A4R8W7K0</accession>
<protein>
    <submittedName>
        <fullName evidence="1">DUF1877 family protein</fullName>
    </submittedName>
</protein>
<evidence type="ECO:0000313" key="1">
    <source>
        <dbReference type="EMBL" id="TFC01753.1"/>
    </source>
</evidence>
<dbReference type="AlphaFoldDB" id="A0A4R8W7K0"/>
<evidence type="ECO:0000313" key="2">
    <source>
        <dbReference type="Proteomes" id="UP000297643"/>
    </source>
</evidence>
<comment type="caution">
    <text evidence="1">The sequence shown here is derived from an EMBL/GenBank/DDBJ whole genome shotgun (WGS) entry which is preliminary data.</text>
</comment>
<proteinExistence type="predicted"/>
<reference evidence="1 2" key="1">
    <citation type="submission" date="2019-03" db="EMBL/GenBank/DDBJ databases">
        <title>Genomics of glacier-inhabiting Cryobacterium strains.</title>
        <authorList>
            <person name="Liu Q."/>
            <person name="Xin Y.-H."/>
        </authorList>
    </citation>
    <scope>NUCLEOTIDE SEQUENCE [LARGE SCALE GENOMIC DNA]</scope>
    <source>
        <strain evidence="1 2">RHLT2-21</strain>
    </source>
</reference>
<dbReference type="Pfam" id="PF08974">
    <property type="entry name" value="DUF1877"/>
    <property type="match status" value="1"/>
</dbReference>
<dbReference type="EMBL" id="SOFM01000040">
    <property type="protein sequence ID" value="TFC01753.1"/>
    <property type="molecule type" value="Genomic_DNA"/>
</dbReference>
<keyword evidence="2" id="KW-1185">Reference proteome</keyword>
<gene>
    <name evidence="1" type="ORF">E3O32_12810</name>
</gene>
<organism evidence="1 2">
    <name type="scientific">Cryobacterium mannosilyticum</name>
    <dbReference type="NCBI Taxonomy" id="1259190"/>
    <lineage>
        <taxon>Bacteria</taxon>
        <taxon>Bacillati</taxon>
        <taxon>Actinomycetota</taxon>
        <taxon>Actinomycetes</taxon>
        <taxon>Micrococcales</taxon>
        <taxon>Microbacteriaceae</taxon>
        <taxon>Cryobacterium</taxon>
    </lineage>
</organism>
<sequence>MLDSGGMGIRYYAYPIPAEDYLRAVADPCPFHGADPLMDAWGPDSSRPEMLYLDKCWQELQALLGPWSVQPARAAYQLVEGQVTHVETGWIPYERALSPDQVKDVASDLATVNDADVVRLLAGYPVRNQPDTEHRYVAHYLAAAQNFTARLAGDGRGLVYLIG</sequence>
<dbReference type="Gene3D" id="3.40.1760.10">
    <property type="entry name" value="YfbM-like super family"/>
    <property type="match status" value="1"/>
</dbReference>
<name>A0A4R8W7K0_9MICO</name>
<dbReference type="InterPro" id="IPR015068">
    <property type="entry name" value="DUF1877"/>
</dbReference>
<dbReference type="InterPro" id="IPR035944">
    <property type="entry name" value="YfbM-like_sf"/>
</dbReference>
<dbReference type="Proteomes" id="UP000297643">
    <property type="component" value="Unassembled WGS sequence"/>
</dbReference>